<keyword evidence="3 10" id="KW-0813">Transport</keyword>
<dbReference type="SUPFAM" id="SSF161098">
    <property type="entry name" value="MetI-like"/>
    <property type="match status" value="1"/>
</dbReference>
<dbReference type="AlphaFoldDB" id="A0A0Q3I4X0"/>
<evidence type="ECO:0000256" key="1">
    <source>
        <dbReference type="ARBA" id="ARBA00004651"/>
    </source>
</evidence>
<dbReference type="PROSITE" id="PS50928">
    <property type="entry name" value="ABC_TM1"/>
    <property type="match status" value="1"/>
</dbReference>
<keyword evidence="6 10" id="KW-1133">Transmembrane helix</keyword>
<dbReference type="EMBL" id="FUYX01000004">
    <property type="protein sequence ID" value="SKB68432.1"/>
    <property type="molecule type" value="Genomic_DNA"/>
</dbReference>
<comment type="subcellular location">
    <subcellularLocation>
        <location evidence="1 10">Cell membrane</location>
        <topology evidence="1 10">Multi-pass membrane protein</topology>
    </subcellularLocation>
</comment>
<evidence type="ECO:0000256" key="10">
    <source>
        <dbReference type="RuleBase" id="RU363032"/>
    </source>
</evidence>
<accession>A0A0Q3I4X0</accession>
<dbReference type="PANTHER" id="PTHR43163:SF5">
    <property type="entry name" value="GLUTATHIONE TRANSPORT SYSTEM PERMEASE PROTEIN GSIC"/>
    <property type="match status" value="1"/>
</dbReference>
<evidence type="ECO:0000313" key="15">
    <source>
        <dbReference type="Proteomes" id="UP000190130"/>
    </source>
</evidence>
<evidence type="ECO:0000256" key="3">
    <source>
        <dbReference type="ARBA" id="ARBA00022448"/>
    </source>
</evidence>
<feature type="transmembrane region" description="Helical" evidence="10">
    <location>
        <begin position="12"/>
        <end position="30"/>
    </location>
</feature>
<dbReference type="InterPro" id="IPR045621">
    <property type="entry name" value="BPD_transp_1_N"/>
</dbReference>
<feature type="transmembrane region" description="Helical" evidence="10">
    <location>
        <begin position="137"/>
        <end position="165"/>
    </location>
</feature>
<dbReference type="STRING" id="53254.SAMN05660750_01860"/>
<feature type="transmembrane region" description="Helical" evidence="10">
    <location>
        <begin position="177"/>
        <end position="194"/>
    </location>
</feature>
<dbReference type="Pfam" id="PF19300">
    <property type="entry name" value="BPD_transp_1_N"/>
    <property type="match status" value="1"/>
</dbReference>
<feature type="transmembrane region" description="Helical" evidence="10">
    <location>
        <begin position="102"/>
        <end position="125"/>
    </location>
</feature>
<evidence type="ECO:0000313" key="14">
    <source>
        <dbReference type="Proteomes" id="UP000051562"/>
    </source>
</evidence>
<dbReference type="PANTHER" id="PTHR43163">
    <property type="entry name" value="DIPEPTIDE TRANSPORT SYSTEM PERMEASE PROTEIN DPPB-RELATED"/>
    <property type="match status" value="1"/>
</dbReference>
<evidence type="ECO:0000256" key="2">
    <source>
        <dbReference type="ARBA" id="ARBA00009306"/>
    </source>
</evidence>
<reference evidence="12 14" key="1">
    <citation type="submission" date="2015-10" db="EMBL/GenBank/DDBJ databases">
        <title>Draft genome of Bosea thiooxidans.</title>
        <authorList>
            <person name="Wang X."/>
        </authorList>
    </citation>
    <scope>NUCLEOTIDE SEQUENCE [LARGE SCALE GENOMIC DNA]</scope>
    <source>
        <strain evidence="12 14">CGMCC 9174</strain>
    </source>
</reference>
<evidence type="ECO:0000313" key="13">
    <source>
        <dbReference type="EMBL" id="SKB68432.1"/>
    </source>
</evidence>
<keyword evidence="5 10" id="KW-0812">Transmembrane</keyword>
<keyword evidence="4" id="KW-1003">Cell membrane</keyword>
<evidence type="ECO:0000256" key="4">
    <source>
        <dbReference type="ARBA" id="ARBA00022475"/>
    </source>
</evidence>
<evidence type="ECO:0000256" key="6">
    <source>
        <dbReference type="ARBA" id="ARBA00022989"/>
    </source>
</evidence>
<dbReference type="Gene3D" id="1.10.3720.10">
    <property type="entry name" value="MetI-like"/>
    <property type="match status" value="1"/>
</dbReference>
<dbReference type="CDD" id="cd06261">
    <property type="entry name" value="TM_PBP2"/>
    <property type="match status" value="1"/>
</dbReference>
<dbReference type="RefSeq" id="WP_055728689.1">
    <property type="nucleotide sequence ID" value="NZ_FUYX01000004.1"/>
</dbReference>
<dbReference type="Proteomes" id="UP000190130">
    <property type="component" value="Unassembled WGS sequence"/>
</dbReference>
<feature type="domain" description="ABC transmembrane type-1" evidence="11">
    <location>
        <begin position="98"/>
        <end position="297"/>
    </location>
</feature>
<keyword evidence="7 10" id="KW-0472">Membrane</keyword>
<proteinExistence type="inferred from homology"/>
<protein>
    <recommendedName>
        <fullName evidence="9">Glutathione transport system permease protein GsiC</fullName>
    </recommendedName>
</protein>
<name>A0A0Q3I4X0_9HYPH</name>
<organism evidence="12 14">
    <name type="scientific">Bosea thiooxidans</name>
    <dbReference type="NCBI Taxonomy" id="53254"/>
    <lineage>
        <taxon>Bacteria</taxon>
        <taxon>Pseudomonadati</taxon>
        <taxon>Pseudomonadota</taxon>
        <taxon>Alphaproteobacteria</taxon>
        <taxon>Hyphomicrobiales</taxon>
        <taxon>Boseaceae</taxon>
        <taxon>Bosea</taxon>
    </lineage>
</organism>
<evidence type="ECO:0000256" key="5">
    <source>
        <dbReference type="ARBA" id="ARBA00022692"/>
    </source>
</evidence>
<keyword evidence="14" id="KW-1185">Reference proteome</keyword>
<dbReference type="GO" id="GO:0055085">
    <property type="term" value="P:transmembrane transport"/>
    <property type="evidence" value="ECO:0007669"/>
    <property type="project" value="InterPro"/>
</dbReference>
<comment type="function">
    <text evidence="8">Part of the ABC transporter complex GsiABCD involved in glutathione import. Probably responsible for the translocation of the substrate across the membrane.</text>
</comment>
<feature type="transmembrane region" description="Helical" evidence="10">
    <location>
        <begin position="278"/>
        <end position="304"/>
    </location>
</feature>
<dbReference type="OrthoDB" id="9807402at2"/>
<reference evidence="13 15" key="2">
    <citation type="submission" date="2017-02" db="EMBL/GenBank/DDBJ databases">
        <authorList>
            <person name="Peterson S.W."/>
        </authorList>
    </citation>
    <scope>NUCLEOTIDE SEQUENCE [LARGE SCALE GENOMIC DNA]</scope>
    <source>
        <strain evidence="13 15">DSM 9653</strain>
    </source>
</reference>
<dbReference type="Proteomes" id="UP000051562">
    <property type="component" value="Unassembled WGS sequence"/>
</dbReference>
<comment type="similarity">
    <text evidence="2 10">Belongs to the binding-protein-dependent transport system permease family.</text>
</comment>
<dbReference type="InterPro" id="IPR035906">
    <property type="entry name" value="MetI-like_sf"/>
</dbReference>
<evidence type="ECO:0000256" key="7">
    <source>
        <dbReference type="ARBA" id="ARBA00023136"/>
    </source>
</evidence>
<dbReference type="GO" id="GO:0005886">
    <property type="term" value="C:plasma membrane"/>
    <property type="evidence" value="ECO:0007669"/>
    <property type="project" value="UniProtKB-SubCell"/>
</dbReference>
<evidence type="ECO:0000313" key="12">
    <source>
        <dbReference type="EMBL" id="KQK29888.1"/>
    </source>
</evidence>
<evidence type="ECO:0000256" key="9">
    <source>
        <dbReference type="ARBA" id="ARBA00041107"/>
    </source>
</evidence>
<dbReference type="InterPro" id="IPR000515">
    <property type="entry name" value="MetI-like"/>
</dbReference>
<evidence type="ECO:0000259" key="11">
    <source>
        <dbReference type="PROSITE" id="PS50928"/>
    </source>
</evidence>
<dbReference type="EMBL" id="LMAR01000044">
    <property type="protein sequence ID" value="KQK29888.1"/>
    <property type="molecule type" value="Genomic_DNA"/>
</dbReference>
<gene>
    <name evidence="12" type="ORF">ARD30_15620</name>
    <name evidence="13" type="ORF">SAMN05660750_01860</name>
</gene>
<evidence type="ECO:0000256" key="8">
    <source>
        <dbReference type="ARBA" id="ARBA00037215"/>
    </source>
</evidence>
<dbReference type="Pfam" id="PF00528">
    <property type="entry name" value="BPD_transp_1"/>
    <property type="match status" value="1"/>
</dbReference>
<feature type="transmembrane region" description="Helical" evidence="10">
    <location>
        <begin position="232"/>
        <end position="258"/>
    </location>
</feature>
<sequence>MLPYVIRRLLQAIPILLAVAALIFVMFSVIPGDFASTQMADGRSVVDAEQVARMNKQFGLDDPVHVRFANYATKLATFDLGTSFRTRQPVINSLLERIWPSLQLAIAAMAFAIAFGIPLGFLAALKPGGWLDMQSMFVAVSGLSLPQFWLGLMLMYAFALVLGWFPSFGYGDGNPRYIVLPAVALGVAPLALLARTTRAAVLEVMNADFVRTARAKGNSEVRVMRWHVARNAMVIVLTTLGLQFGSIMGGAVVIEKLFAWPGIGSLLVDSVSLRDIPVVQACILLLVLFFLVVNIIVDVLCALIDPRIKYT</sequence>